<dbReference type="GO" id="GO:0005886">
    <property type="term" value="C:plasma membrane"/>
    <property type="evidence" value="ECO:0007669"/>
    <property type="project" value="UniProtKB-SubCell"/>
</dbReference>
<accession>A0A432YGP9</accession>
<dbReference type="SUPFAM" id="SSF103190">
    <property type="entry name" value="Sensory domain-like"/>
    <property type="match status" value="1"/>
</dbReference>
<keyword evidence="10" id="KW-0067">ATP-binding</keyword>
<dbReference type="PRINTS" id="PR00344">
    <property type="entry name" value="BCTRLSENSOR"/>
</dbReference>
<evidence type="ECO:0000313" key="16">
    <source>
        <dbReference type="Proteomes" id="UP000288127"/>
    </source>
</evidence>
<feature type="transmembrane region" description="Helical" evidence="13">
    <location>
        <begin position="186"/>
        <end position="207"/>
    </location>
</feature>
<evidence type="ECO:0000256" key="2">
    <source>
        <dbReference type="ARBA" id="ARBA00004651"/>
    </source>
</evidence>
<dbReference type="InterPro" id="IPR003594">
    <property type="entry name" value="HATPase_dom"/>
</dbReference>
<comment type="subcellular location">
    <subcellularLocation>
        <location evidence="2">Cell membrane</location>
        <topology evidence="2">Multi-pass membrane protein</topology>
    </subcellularLocation>
</comment>
<dbReference type="PROSITE" id="PS50109">
    <property type="entry name" value="HIS_KIN"/>
    <property type="match status" value="1"/>
</dbReference>
<keyword evidence="9 15" id="KW-0418">Kinase</keyword>
<evidence type="ECO:0000256" key="13">
    <source>
        <dbReference type="SAM" id="Phobius"/>
    </source>
</evidence>
<reference evidence="16" key="1">
    <citation type="journal article" date="2018" name="Front. Microbiol.">
        <title>Genome-Based Analysis Reveals the Taxonomy and Diversity of the Family Idiomarinaceae.</title>
        <authorList>
            <person name="Liu Y."/>
            <person name="Lai Q."/>
            <person name="Shao Z."/>
        </authorList>
    </citation>
    <scope>NUCLEOTIDE SEQUENCE [LARGE SCALE GENOMIC DNA]</scope>
    <source>
        <strain evidence="16">PIM1</strain>
    </source>
</reference>
<evidence type="ECO:0000256" key="10">
    <source>
        <dbReference type="ARBA" id="ARBA00022840"/>
    </source>
</evidence>
<keyword evidence="11 13" id="KW-1133">Transmembrane helix</keyword>
<proteinExistence type="predicted"/>
<dbReference type="InterPro" id="IPR029151">
    <property type="entry name" value="Sensor-like_sf"/>
</dbReference>
<dbReference type="GO" id="GO:0005524">
    <property type="term" value="F:ATP binding"/>
    <property type="evidence" value="ECO:0007669"/>
    <property type="project" value="UniProtKB-KW"/>
</dbReference>
<keyword evidence="5" id="KW-0597">Phosphoprotein</keyword>
<feature type="domain" description="Histidine kinase" evidence="14">
    <location>
        <begin position="237"/>
        <end position="449"/>
    </location>
</feature>
<evidence type="ECO:0000256" key="1">
    <source>
        <dbReference type="ARBA" id="ARBA00000085"/>
    </source>
</evidence>
<evidence type="ECO:0000256" key="3">
    <source>
        <dbReference type="ARBA" id="ARBA00012438"/>
    </source>
</evidence>
<dbReference type="SUPFAM" id="SSF47384">
    <property type="entry name" value="Homodimeric domain of signal transducing histidine kinase"/>
    <property type="match status" value="1"/>
</dbReference>
<dbReference type="EMBL" id="PIPZ01000002">
    <property type="protein sequence ID" value="RUO60139.1"/>
    <property type="molecule type" value="Genomic_DNA"/>
</dbReference>
<dbReference type="SUPFAM" id="SSF55874">
    <property type="entry name" value="ATPase domain of HSP90 chaperone/DNA topoisomerase II/histidine kinase"/>
    <property type="match status" value="1"/>
</dbReference>
<evidence type="ECO:0000256" key="9">
    <source>
        <dbReference type="ARBA" id="ARBA00022777"/>
    </source>
</evidence>
<sequence>MSHVSIGVNVTKRYRNWFLQGDSVQKTLTFYVMLPLLALSGIAIGIGLERAAVFQDQRLRDDLELVGRAIHVPVSDALIRGDISAVQAGLDSVFEIGRVYGASVYDTKGMMVASAGVTERDLSESLLAEQVILTGETQDSYREVAGRDVFSQFVPIHDRGGQIIGFMQLNRRAQDFDNAFTQLARIAWGTWLVLAAATAAILVFGHYRGVNRYVAQKLEQQRREQEKMVAIGQVSSGVAHELGAPLTVIDGRAKQLMKRHSDEESQRQLNAIRGQVQRLTKMVKQLLAFSRTPVSEKQQQPLRDIIEQACQSISYEQSLQGPELKVTLPEKDVQVEADNQRLELALVNILRNALQAAESEVDVWVEANANAITINVRDDGAGLPQHVTQDELLKPFTTTKQIGEGTGLGLALVSYIVADHQGQLKLANATSANSKSSGCVASLSLPRAKGRS</sequence>
<evidence type="ECO:0000256" key="8">
    <source>
        <dbReference type="ARBA" id="ARBA00022741"/>
    </source>
</evidence>
<dbReference type="Gene3D" id="1.10.287.130">
    <property type="match status" value="1"/>
</dbReference>
<comment type="caution">
    <text evidence="15">The sequence shown here is derived from an EMBL/GenBank/DDBJ whole genome shotgun (WGS) entry which is preliminary data.</text>
</comment>
<keyword evidence="8" id="KW-0547">Nucleotide-binding</keyword>
<dbReference type="Pfam" id="PF02518">
    <property type="entry name" value="HATPase_c"/>
    <property type="match status" value="1"/>
</dbReference>
<keyword evidence="16" id="KW-1185">Reference proteome</keyword>
<comment type="catalytic activity">
    <reaction evidence="1">
        <text>ATP + protein L-histidine = ADP + protein N-phospho-L-histidine.</text>
        <dbReference type="EC" id="2.7.13.3"/>
    </reaction>
</comment>
<evidence type="ECO:0000256" key="11">
    <source>
        <dbReference type="ARBA" id="ARBA00022989"/>
    </source>
</evidence>
<organism evidence="15 16">
    <name type="scientific">Pseudidiomarina marina</name>
    <dbReference type="NCBI Taxonomy" id="502366"/>
    <lineage>
        <taxon>Bacteria</taxon>
        <taxon>Pseudomonadati</taxon>
        <taxon>Pseudomonadota</taxon>
        <taxon>Gammaproteobacteria</taxon>
        <taxon>Alteromonadales</taxon>
        <taxon>Idiomarinaceae</taxon>
        <taxon>Pseudidiomarina</taxon>
    </lineage>
</organism>
<dbReference type="PANTHER" id="PTHR43065">
    <property type="entry name" value="SENSOR HISTIDINE KINASE"/>
    <property type="match status" value="1"/>
</dbReference>
<dbReference type="GO" id="GO:0000155">
    <property type="term" value="F:phosphorelay sensor kinase activity"/>
    <property type="evidence" value="ECO:0007669"/>
    <property type="project" value="InterPro"/>
</dbReference>
<dbReference type="OrthoDB" id="9772100at2"/>
<dbReference type="InterPro" id="IPR005467">
    <property type="entry name" value="His_kinase_dom"/>
</dbReference>
<evidence type="ECO:0000256" key="7">
    <source>
        <dbReference type="ARBA" id="ARBA00022692"/>
    </source>
</evidence>
<dbReference type="AlphaFoldDB" id="A0A432YGP9"/>
<evidence type="ECO:0000313" key="15">
    <source>
        <dbReference type="EMBL" id="RUO60139.1"/>
    </source>
</evidence>
<evidence type="ECO:0000256" key="4">
    <source>
        <dbReference type="ARBA" id="ARBA00022475"/>
    </source>
</evidence>
<dbReference type="InterPro" id="IPR003661">
    <property type="entry name" value="HisK_dim/P_dom"/>
</dbReference>
<keyword evidence="4" id="KW-1003">Cell membrane</keyword>
<dbReference type="InterPro" id="IPR036890">
    <property type="entry name" value="HATPase_C_sf"/>
</dbReference>
<evidence type="ECO:0000256" key="5">
    <source>
        <dbReference type="ARBA" id="ARBA00022553"/>
    </source>
</evidence>
<evidence type="ECO:0000256" key="6">
    <source>
        <dbReference type="ARBA" id="ARBA00022679"/>
    </source>
</evidence>
<dbReference type="CDD" id="cd00082">
    <property type="entry name" value="HisKA"/>
    <property type="match status" value="1"/>
</dbReference>
<keyword evidence="7 13" id="KW-0812">Transmembrane</keyword>
<dbReference type="Proteomes" id="UP000288127">
    <property type="component" value="Unassembled WGS sequence"/>
</dbReference>
<dbReference type="InterPro" id="IPR036097">
    <property type="entry name" value="HisK_dim/P_sf"/>
</dbReference>
<dbReference type="SMART" id="SM00387">
    <property type="entry name" value="HATPase_c"/>
    <property type="match status" value="1"/>
</dbReference>
<dbReference type="PANTHER" id="PTHR43065:SF10">
    <property type="entry name" value="PEROXIDE STRESS-ACTIVATED HISTIDINE KINASE MAK3"/>
    <property type="match status" value="1"/>
</dbReference>
<protein>
    <recommendedName>
        <fullName evidence="3">histidine kinase</fullName>
        <ecNumber evidence="3">2.7.13.3</ecNumber>
    </recommendedName>
</protein>
<dbReference type="SMART" id="SM00388">
    <property type="entry name" value="HisKA"/>
    <property type="match status" value="1"/>
</dbReference>
<keyword evidence="13" id="KW-0472">Membrane</keyword>
<evidence type="ECO:0000256" key="12">
    <source>
        <dbReference type="ARBA" id="ARBA00023012"/>
    </source>
</evidence>
<gene>
    <name evidence="15" type="ORF">CWI76_08460</name>
</gene>
<keyword evidence="6" id="KW-0808">Transferase</keyword>
<dbReference type="InterPro" id="IPR004358">
    <property type="entry name" value="Sig_transdc_His_kin-like_C"/>
</dbReference>
<feature type="transmembrane region" description="Helical" evidence="13">
    <location>
        <begin position="28"/>
        <end position="48"/>
    </location>
</feature>
<dbReference type="Gene3D" id="3.30.565.10">
    <property type="entry name" value="Histidine kinase-like ATPase, C-terminal domain"/>
    <property type="match status" value="1"/>
</dbReference>
<name>A0A432YGP9_9GAMM</name>
<keyword evidence="12" id="KW-0902">Two-component regulatory system</keyword>
<dbReference type="EC" id="2.7.13.3" evidence="3"/>
<dbReference type="Pfam" id="PF00512">
    <property type="entry name" value="HisKA"/>
    <property type="match status" value="1"/>
</dbReference>
<evidence type="ECO:0000259" key="14">
    <source>
        <dbReference type="PROSITE" id="PS50109"/>
    </source>
</evidence>